<dbReference type="Pfam" id="PF08743">
    <property type="entry name" value="Nse4_C"/>
    <property type="match status" value="1"/>
</dbReference>
<dbReference type="PANTHER" id="PTHR16140">
    <property type="entry name" value="NON-STRUCTURAL MAINTENANCE OF CHROMOSOMES ELEMENT 4"/>
    <property type="match status" value="1"/>
</dbReference>
<sequence length="373" mass="41722">MNHSRGSHSRASVSSGGELPEDGDENEREVTEAIARTTEEVDKEESSSEDETLTNNDRVSKNLKRSVQKQKGLLRTGRIVGEKGKPSQIVQDAHLSHRANAQAIPTLRSIRITPNEWNDKNFVKRLTDQLKKTCADVGEDDETPENIPGFEDPDSARDYYLAFAEEFLGEVMPGRVPNLSTVYGATSTALPKPKPLKTQTAVVEKAAKKKTVDKSKPVPQAKKVQSGDVDMNVDPTVKKTKDLLDVVTKFHIATKKPVDLLGILIDKVSFQTSVQNFFCFSFLLKDNCVRMYLDDNNLPVCTPLRIPKEREGSNSQNMEEAEEEDEEMPMEDVPDPVLLDEDKFQTIMVNLTHDHWKSLVQAMHSGTQTIEDS</sequence>
<dbReference type="OrthoDB" id="361242at2759"/>
<feature type="domain" description="Non-structural maintenance of chromosome element 4 C-terminal" evidence="9">
    <location>
        <begin position="257"/>
        <end position="364"/>
    </location>
</feature>
<comment type="subcellular location">
    <subcellularLocation>
        <location evidence="1 7">Nucleus</location>
    </subcellularLocation>
</comment>
<evidence type="ECO:0000259" key="9">
    <source>
        <dbReference type="Pfam" id="PF08743"/>
    </source>
</evidence>
<comment type="subunit">
    <text evidence="7">Component of the SMC5-SMC6 complex.</text>
</comment>
<feature type="region of interest" description="Disordered" evidence="8">
    <location>
        <begin position="1"/>
        <end position="80"/>
    </location>
</feature>
<name>A0A1D1VLE9_RAMVA</name>
<dbReference type="GO" id="GO:0030915">
    <property type="term" value="C:Smc5-Smc6 complex"/>
    <property type="evidence" value="ECO:0007669"/>
    <property type="project" value="UniProtKB-UniRule"/>
</dbReference>
<protein>
    <recommendedName>
        <fullName evidence="7">Non-structural maintenance of chromosomes element 4</fullName>
    </recommendedName>
</protein>
<dbReference type="Proteomes" id="UP000186922">
    <property type="component" value="Unassembled WGS sequence"/>
</dbReference>
<keyword evidence="5 7" id="KW-0234">DNA repair</keyword>
<evidence type="ECO:0000256" key="2">
    <source>
        <dbReference type="ARBA" id="ARBA00008997"/>
    </source>
</evidence>
<dbReference type="PANTHER" id="PTHR16140:SF0">
    <property type="entry name" value="NON-STRUCTURAL MAINTENANCE OF CHROMOSOMES ELEMENT 4"/>
    <property type="match status" value="1"/>
</dbReference>
<evidence type="ECO:0000256" key="3">
    <source>
        <dbReference type="ARBA" id="ARBA00022763"/>
    </source>
</evidence>
<dbReference type="GO" id="GO:0006281">
    <property type="term" value="P:DNA repair"/>
    <property type="evidence" value="ECO:0007669"/>
    <property type="project" value="UniProtKB-UniRule"/>
</dbReference>
<gene>
    <name evidence="10" type="primary">RvY_13007-1</name>
    <name evidence="10" type="synonym">RvY_13007.1</name>
    <name evidence="10" type="ORF">RvY_13007</name>
</gene>
<dbReference type="InterPro" id="IPR014854">
    <property type="entry name" value="Nse4_C"/>
</dbReference>
<reference evidence="10 11" key="1">
    <citation type="journal article" date="2016" name="Nat. Commun.">
        <title>Extremotolerant tardigrade genome and improved radiotolerance of human cultured cells by tardigrade-unique protein.</title>
        <authorList>
            <person name="Hashimoto T."/>
            <person name="Horikawa D.D."/>
            <person name="Saito Y."/>
            <person name="Kuwahara H."/>
            <person name="Kozuka-Hata H."/>
            <person name="Shin-I T."/>
            <person name="Minakuchi Y."/>
            <person name="Ohishi K."/>
            <person name="Motoyama A."/>
            <person name="Aizu T."/>
            <person name="Enomoto A."/>
            <person name="Kondo K."/>
            <person name="Tanaka S."/>
            <person name="Hara Y."/>
            <person name="Koshikawa S."/>
            <person name="Sagara H."/>
            <person name="Miura T."/>
            <person name="Yokobori S."/>
            <person name="Miyagawa K."/>
            <person name="Suzuki Y."/>
            <person name="Kubo T."/>
            <person name="Oyama M."/>
            <person name="Kohara Y."/>
            <person name="Fujiyama A."/>
            <person name="Arakawa K."/>
            <person name="Katayama T."/>
            <person name="Toyoda A."/>
            <person name="Kunieda T."/>
        </authorList>
    </citation>
    <scope>NUCLEOTIDE SEQUENCE [LARGE SCALE GENOMIC DNA]</scope>
    <source>
        <strain evidence="10 11">YOKOZUNA-1</strain>
    </source>
</reference>
<evidence type="ECO:0000256" key="7">
    <source>
        <dbReference type="RuleBase" id="RU365071"/>
    </source>
</evidence>
<evidence type="ECO:0000313" key="10">
    <source>
        <dbReference type="EMBL" id="GAV02442.1"/>
    </source>
</evidence>
<feature type="compositionally biased region" description="Basic and acidic residues" evidence="8">
    <location>
        <begin position="37"/>
        <end position="46"/>
    </location>
</feature>
<feature type="compositionally biased region" description="Acidic residues" evidence="8">
    <location>
        <begin position="319"/>
        <end position="333"/>
    </location>
</feature>
<dbReference type="GO" id="GO:0005634">
    <property type="term" value="C:nucleus"/>
    <property type="evidence" value="ECO:0007669"/>
    <property type="project" value="UniProtKB-SubCell"/>
</dbReference>
<keyword evidence="11" id="KW-1185">Reference proteome</keyword>
<feature type="region of interest" description="Disordered" evidence="8">
    <location>
        <begin position="308"/>
        <end position="333"/>
    </location>
</feature>
<keyword evidence="4 7" id="KW-0233">DNA recombination</keyword>
<evidence type="ECO:0000256" key="6">
    <source>
        <dbReference type="ARBA" id="ARBA00023242"/>
    </source>
</evidence>
<dbReference type="InterPro" id="IPR027786">
    <property type="entry name" value="Nse4/EID"/>
</dbReference>
<comment type="function">
    <text evidence="7">Component of the SMC5-SMC6 complex, that promotes sister chromatid alignment after DNA damage and facilitates double-stranded DNA breaks (DSBs) repair via homologous recombination between sister chromatids.</text>
</comment>
<evidence type="ECO:0000313" key="11">
    <source>
        <dbReference type="Proteomes" id="UP000186922"/>
    </source>
</evidence>
<comment type="caution">
    <text evidence="10">The sequence shown here is derived from an EMBL/GenBank/DDBJ whole genome shotgun (WGS) entry which is preliminary data.</text>
</comment>
<dbReference type="STRING" id="947166.A0A1D1VLE9"/>
<accession>A0A1D1VLE9</accession>
<evidence type="ECO:0000256" key="4">
    <source>
        <dbReference type="ARBA" id="ARBA00023172"/>
    </source>
</evidence>
<proteinExistence type="inferred from homology"/>
<evidence type="ECO:0000256" key="8">
    <source>
        <dbReference type="SAM" id="MobiDB-lite"/>
    </source>
</evidence>
<evidence type="ECO:0000256" key="5">
    <source>
        <dbReference type="ARBA" id="ARBA00023204"/>
    </source>
</evidence>
<keyword evidence="3 7" id="KW-0227">DNA damage</keyword>
<dbReference type="EMBL" id="BDGG01000008">
    <property type="protein sequence ID" value="GAV02442.1"/>
    <property type="molecule type" value="Genomic_DNA"/>
</dbReference>
<organism evidence="10 11">
    <name type="scientific">Ramazzottius varieornatus</name>
    <name type="common">Water bear</name>
    <name type="synonym">Tardigrade</name>
    <dbReference type="NCBI Taxonomy" id="947166"/>
    <lineage>
        <taxon>Eukaryota</taxon>
        <taxon>Metazoa</taxon>
        <taxon>Ecdysozoa</taxon>
        <taxon>Tardigrada</taxon>
        <taxon>Eutardigrada</taxon>
        <taxon>Parachela</taxon>
        <taxon>Hypsibioidea</taxon>
        <taxon>Ramazzottiidae</taxon>
        <taxon>Ramazzottius</taxon>
    </lineage>
</organism>
<comment type="similarity">
    <text evidence="2 7">Belongs to the NSE4 family.</text>
</comment>
<dbReference type="AlphaFoldDB" id="A0A1D1VLE9"/>
<evidence type="ECO:0000256" key="1">
    <source>
        <dbReference type="ARBA" id="ARBA00004123"/>
    </source>
</evidence>
<keyword evidence="6 7" id="KW-0539">Nucleus</keyword>
<dbReference type="GO" id="GO:0006310">
    <property type="term" value="P:DNA recombination"/>
    <property type="evidence" value="ECO:0007669"/>
    <property type="project" value="UniProtKB-UniRule"/>
</dbReference>